<dbReference type="EMBL" id="JARSFG010000017">
    <property type="protein sequence ID" value="MEC1179515.1"/>
    <property type="molecule type" value="Genomic_DNA"/>
</dbReference>
<evidence type="ECO:0000256" key="1">
    <source>
        <dbReference type="SAM" id="SignalP"/>
    </source>
</evidence>
<accession>A0AAW9NXK3</accession>
<organism evidence="2 3">
    <name type="scientific">Metasolibacillus meyeri</name>
    <dbReference type="NCBI Taxonomy" id="1071052"/>
    <lineage>
        <taxon>Bacteria</taxon>
        <taxon>Bacillati</taxon>
        <taxon>Bacillota</taxon>
        <taxon>Bacilli</taxon>
        <taxon>Bacillales</taxon>
        <taxon>Caryophanaceae</taxon>
        <taxon>Metasolibacillus</taxon>
    </lineage>
</organism>
<keyword evidence="3" id="KW-1185">Reference proteome</keyword>
<feature type="chain" id="PRO_5043521983" evidence="1">
    <location>
        <begin position="26"/>
        <end position="206"/>
    </location>
</feature>
<dbReference type="RefSeq" id="WP_326123978.1">
    <property type="nucleotide sequence ID" value="NZ_JARSFG010000017.1"/>
</dbReference>
<evidence type="ECO:0000313" key="2">
    <source>
        <dbReference type="EMBL" id="MEC1179515.1"/>
    </source>
</evidence>
<sequence length="206" mass="23763">MKKVFFKASFLLCFSLALFVFNSHASANELDTDINAGLSNGEIVVDTFTELIPTNGVIREEIFFENDDLISTQERRLRWFAVSSTYQGLTYGAWQPAGASTISGGRLSASHTSTVSHRYSGTLKVPIKTLDSVVGFDVTKSWSETVSYTSTEYPTNGRYRLEYRHVYQKYQVKQEQKYDSRVEKVYDTQYVYPEKWIERQYRVVQF</sequence>
<feature type="signal peptide" evidence="1">
    <location>
        <begin position="1"/>
        <end position="25"/>
    </location>
</feature>
<gene>
    <name evidence="2" type="ORF">P9B03_13535</name>
</gene>
<reference evidence="2 3" key="1">
    <citation type="submission" date="2023-03" db="EMBL/GenBank/DDBJ databases">
        <title>Bacillus Genome Sequencing.</title>
        <authorList>
            <person name="Dunlap C."/>
        </authorList>
    </citation>
    <scope>NUCLEOTIDE SEQUENCE [LARGE SCALE GENOMIC DNA]</scope>
    <source>
        <strain evidence="2 3">B-59205</strain>
    </source>
</reference>
<evidence type="ECO:0000313" key="3">
    <source>
        <dbReference type="Proteomes" id="UP001344888"/>
    </source>
</evidence>
<name>A0AAW9NXK3_9BACL</name>
<keyword evidence="1" id="KW-0732">Signal</keyword>
<protein>
    <submittedName>
        <fullName evidence="2">Uncharacterized protein</fullName>
    </submittedName>
</protein>
<dbReference type="AlphaFoldDB" id="A0AAW9NXK3"/>
<dbReference type="Proteomes" id="UP001344888">
    <property type="component" value="Unassembled WGS sequence"/>
</dbReference>
<proteinExistence type="predicted"/>
<comment type="caution">
    <text evidence="2">The sequence shown here is derived from an EMBL/GenBank/DDBJ whole genome shotgun (WGS) entry which is preliminary data.</text>
</comment>